<sequence>MLKILRQREEEMKEKESIIARLMEEKQAASEEASALSSTRDRLTAKLEEKTQELRKAAYFDKGLSRRRKEQLTKQVKRLHNCTLHIKGLKAQIEGLGHVPVSPPVVGDSTAPPPSSSALEEAAPVESPVTPSAVASPPVASTSPADPQSTMQSRWAEATGPTQHATFHGDPGEGSWKFVDTFQCDIKTLTAWQDGQMEESGNSWALLSVISTD</sequence>
<feature type="compositionally biased region" description="Low complexity" evidence="2">
    <location>
        <begin position="122"/>
        <end position="145"/>
    </location>
</feature>
<dbReference type="GeneID" id="27695398"/>
<evidence type="ECO:0000256" key="1">
    <source>
        <dbReference type="SAM" id="Coils"/>
    </source>
</evidence>
<name>A0A0D2HUM8_CLAB1</name>
<gene>
    <name evidence="3" type="ORF">Z519_02470</name>
</gene>
<protein>
    <submittedName>
        <fullName evidence="3">Uncharacterized protein</fullName>
    </submittedName>
</protein>
<feature type="coiled-coil region" evidence="1">
    <location>
        <begin position="5"/>
        <end position="53"/>
    </location>
</feature>
<reference evidence="3" key="1">
    <citation type="submission" date="2015-01" db="EMBL/GenBank/DDBJ databases">
        <title>The Genome Sequence of Cladophialophora bantiana CBS 173.52.</title>
        <authorList>
            <consortium name="The Broad Institute Genomics Platform"/>
            <person name="Cuomo C."/>
            <person name="de Hoog S."/>
            <person name="Gorbushina A."/>
            <person name="Stielow B."/>
            <person name="Teixiera M."/>
            <person name="Abouelleil A."/>
            <person name="Chapman S.B."/>
            <person name="Priest M."/>
            <person name="Young S.K."/>
            <person name="Wortman J."/>
            <person name="Nusbaum C."/>
            <person name="Birren B."/>
        </authorList>
    </citation>
    <scope>NUCLEOTIDE SEQUENCE [LARGE SCALE GENOMIC DNA]</scope>
    <source>
        <strain evidence="3">CBS 173.52</strain>
    </source>
</reference>
<evidence type="ECO:0000256" key="2">
    <source>
        <dbReference type="SAM" id="MobiDB-lite"/>
    </source>
</evidence>
<feature type="region of interest" description="Disordered" evidence="2">
    <location>
        <begin position="104"/>
        <end position="172"/>
    </location>
</feature>
<dbReference type="VEuPathDB" id="FungiDB:Z519_02470"/>
<dbReference type="Proteomes" id="UP000053789">
    <property type="component" value="Unassembled WGS sequence"/>
</dbReference>
<keyword evidence="1" id="KW-0175">Coiled coil</keyword>
<organism evidence="3 4">
    <name type="scientific">Cladophialophora bantiana (strain ATCC 10958 / CBS 173.52 / CDC B-1940 / NIH 8579)</name>
    <name type="common">Xylohypha bantiana</name>
    <dbReference type="NCBI Taxonomy" id="1442370"/>
    <lineage>
        <taxon>Eukaryota</taxon>
        <taxon>Fungi</taxon>
        <taxon>Dikarya</taxon>
        <taxon>Ascomycota</taxon>
        <taxon>Pezizomycotina</taxon>
        <taxon>Eurotiomycetes</taxon>
        <taxon>Chaetothyriomycetidae</taxon>
        <taxon>Chaetothyriales</taxon>
        <taxon>Herpotrichiellaceae</taxon>
        <taxon>Cladophialophora</taxon>
    </lineage>
</organism>
<dbReference type="AlphaFoldDB" id="A0A0D2HUM8"/>
<evidence type="ECO:0000313" key="4">
    <source>
        <dbReference type="Proteomes" id="UP000053789"/>
    </source>
</evidence>
<evidence type="ECO:0000313" key="3">
    <source>
        <dbReference type="EMBL" id="KIW97078.1"/>
    </source>
</evidence>
<accession>A0A0D2HUM8</accession>
<dbReference type="HOGENOM" id="CLU_1294256_0_0_1"/>
<proteinExistence type="predicted"/>
<dbReference type="OrthoDB" id="4154015at2759"/>
<dbReference type="EMBL" id="KN846982">
    <property type="protein sequence ID" value="KIW97078.1"/>
    <property type="molecule type" value="Genomic_DNA"/>
</dbReference>
<keyword evidence="4" id="KW-1185">Reference proteome</keyword>
<dbReference type="RefSeq" id="XP_016623747.1">
    <property type="nucleotide sequence ID" value="XM_016760226.1"/>
</dbReference>